<feature type="chain" id="PRO_5030647480" evidence="5">
    <location>
        <begin position="20"/>
        <end position="431"/>
    </location>
</feature>
<comment type="caution">
    <text evidence="7">The sequence shown here is derived from an EMBL/GenBank/DDBJ whole genome shotgun (WGS) entry which is preliminary data.</text>
</comment>
<protein>
    <submittedName>
        <fullName evidence="7">ABC transporter substrate-binding protein</fullName>
    </submittedName>
</protein>
<keyword evidence="2" id="KW-0813">Transport</keyword>
<dbReference type="PRINTS" id="PR00337">
    <property type="entry name" value="LEUILEVALBP"/>
</dbReference>
<evidence type="ECO:0000256" key="2">
    <source>
        <dbReference type="ARBA" id="ARBA00022448"/>
    </source>
</evidence>
<gene>
    <name evidence="7" type="ORF">GJ700_00530</name>
</gene>
<dbReference type="AlphaFoldDB" id="A0A7X2IHN5"/>
<dbReference type="EMBL" id="WKJJ01000001">
    <property type="protein sequence ID" value="MRV70206.1"/>
    <property type="molecule type" value="Genomic_DNA"/>
</dbReference>
<feature type="signal peptide" evidence="5">
    <location>
        <begin position="1"/>
        <end position="19"/>
    </location>
</feature>
<proteinExistence type="inferred from homology"/>
<evidence type="ECO:0000313" key="7">
    <source>
        <dbReference type="EMBL" id="MRV70206.1"/>
    </source>
</evidence>
<organism evidence="7 8">
    <name type="scientific">Pseudoduganella rivuli</name>
    <dbReference type="NCBI Taxonomy" id="2666085"/>
    <lineage>
        <taxon>Bacteria</taxon>
        <taxon>Pseudomonadati</taxon>
        <taxon>Pseudomonadota</taxon>
        <taxon>Betaproteobacteria</taxon>
        <taxon>Burkholderiales</taxon>
        <taxon>Oxalobacteraceae</taxon>
        <taxon>Telluria group</taxon>
        <taxon>Pseudoduganella</taxon>
    </lineage>
</organism>
<dbReference type="RefSeq" id="WP_154370706.1">
    <property type="nucleotide sequence ID" value="NZ_WKJJ01000001.1"/>
</dbReference>
<dbReference type="Proteomes" id="UP000446768">
    <property type="component" value="Unassembled WGS sequence"/>
</dbReference>
<evidence type="ECO:0000256" key="4">
    <source>
        <dbReference type="ARBA" id="ARBA00022970"/>
    </source>
</evidence>
<dbReference type="SUPFAM" id="SSF53822">
    <property type="entry name" value="Periplasmic binding protein-like I"/>
    <property type="match status" value="1"/>
</dbReference>
<evidence type="ECO:0000313" key="8">
    <source>
        <dbReference type="Proteomes" id="UP000446768"/>
    </source>
</evidence>
<evidence type="ECO:0000256" key="1">
    <source>
        <dbReference type="ARBA" id="ARBA00010062"/>
    </source>
</evidence>
<name>A0A7X2IHN5_9BURK</name>
<dbReference type="PROSITE" id="PS51257">
    <property type="entry name" value="PROKAR_LIPOPROTEIN"/>
    <property type="match status" value="1"/>
</dbReference>
<keyword evidence="3 5" id="KW-0732">Signal</keyword>
<dbReference type="InterPro" id="IPR000709">
    <property type="entry name" value="Leu_Ile_Val-bd"/>
</dbReference>
<sequence length="431" mass="43805">MNRLAVATIGALALALALAACGGGGGTNVDANPAAQTTPGTLKLGLLVSRTGASASLGQFVEYAARLAVKEINDAGGVNGQQLELILRDDKLDADAGVLSARELAALDPVAIFGPFSSRVAIPVAQQVTIAAGIPFVASGSSPLITSLDDKGTVFRTVASDALQGAALADHIIEQGLTRVALIHVDDAFGLGASEAVRQRLVQRGYPPLANITYPATKTVGFDAELAALTANGVPQAVVIVGFALDGASIARGLKEKLGSQMPRLFGSGNFGATFISNAGDAAMGMQWVSPTAPRSTPSYAAYRDAFVRNVGLEPEGTSFTGYDAVYLLALAMAQGGANTRAAILANLQRVSRPDGAAPVAIGPGQFAQALAAAKAGRDIDYQGVAGAIDFDANGDPTSGTYLISEVARGADGNMAFVERKVFTFAQGAGQ</sequence>
<comment type="similarity">
    <text evidence="1">Belongs to the leucine-binding protein family.</text>
</comment>
<feature type="domain" description="Leucine-binding protein" evidence="6">
    <location>
        <begin position="41"/>
        <end position="366"/>
    </location>
</feature>
<dbReference type="PANTHER" id="PTHR30483:SF6">
    <property type="entry name" value="PERIPLASMIC BINDING PROTEIN OF ABC TRANSPORTER FOR NATURAL AMINO ACIDS"/>
    <property type="match status" value="1"/>
</dbReference>
<accession>A0A7X2IHN5</accession>
<dbReference type="Gene3D" id="3.40.50.2300">
    <property type="match status" value="2"/>
</dbReference>
<dbReference type="InterPro" id="IPR028081">
    <property type="entry name" value="Leu-bd"/>
</dbReference>
<dbReference type="Pfam" id="PF13458">
    <property type="entry name" value="Peripla_BP_6"/>
    <property type="match status" value="1"/>
</dbReference>
<dbReference type="PANTHER" id="PTHR30483">
    <property type="entry name" value="LEUCINE-SPECIFIC-BINDING PROTEIN"/>
    <property type="match status" value="1"/>
</dbReference>
<dbReference type="InterPro" id="IPR028082">
    <property type="entry name" value="Peripla_BP_I"/>
</dbReference>
<dbReference type="InterPro" id="IPR051010">
    <property type="entry name" value="BCAA_transport"/>
</dbReference>
<evidence type="ECO:0000256" key="5">
    <source>
        <dbReference type="SAM" id="SignalP"/>
    </source>
</evidence>
<keyword evidence="8" id="KW-1185">Reference proteome</keyword>
<reference evidence="7 8" key="1">
    <citation type="submission" date="2019-11" db="EMBL/GenBank/DDBJ databases">
        <title>Novel species isolated from a subtropical stream in China.</title>
        <authorList>
            <person name="Lu H."/>
        </authorList>
    </citation>
    <scope>NUCLEOTIDE SEQUENCE [LARGE SCALE GENOMIC DNA]</scope>
    <source>
        <strain evidence="7 8">FT92W</strain>
    </source>
</reference>
<evidence type="ECO:0000259" key="6">
    <source>
        <dbReference type="Pfam" id="PF13458"/>
    </source>
</evidence>
<keyword evidence="4" id="KW-0029">Amino-acid transport</keyword>
<dbReference type="GO" id="GO:0006865">
    <property type="term" value="P:amino acid transport"/>
    <property type="evidence" value="ECO:0007669"/>
    <property type="project" value="UniProtKB-KW"/>
</dbReference>
<evidence type="ECO:0000256" key="3">
    <source>
        <dbReference type="ARBA" id="ARBA00022729"/>
    </source>
</evidence>